<reference evidence="12" key="1">
    <citation type="submission" date="2019-03" db="EMBL/GenBank/DDBJ databases">
        <title>Improved annotation for the trematode Fasciola hepatica.</title>
        <authorList>
            <person name="Choi Y.-J."/>
            <person name="Martin J."/>
            <person name="Mitreva M."/>
        </authorList>
    </citation>
    <scope>NUCLEOTIDE SEQUENCE [LARGE SCALE GENOMIC DNA]</scope>
</reference>
<proteinExistence type="predicted"/>
<evidence type="ECO:0000256" key="10">
    <source>
        <dbReference type="SAM" id="SignalP"/>
    </source>
</evidence>
<evidence type="ECO:0000259" key="11">
    <source>
        <dbReference type="PROSITE" id="PS50268"/>
    </source>
</evidence>
<dbReference type="InterPro" id="IPR015919">
    <property type="entry name" value="Cadherin-like_sf"/>
</dbReference>
<dbReference type="InterPro" id="IPR020894">
    <property type="entry name" value="Cadherin_CS"/>
</dbReference>
<dbReference type="InterPro" id="IPR002126">
    <property type="entry name" value="Cadherin-like_dom"/>
</dbReference>
<feature type="domain" description="Cadherin" evidence="11">
    <location>
        <begin position="36"/>
        <end position="161"/>
    </location>
</feature>
<feature type="domain" description="Cadherin" evidence="11">
    <location>
        <begin position="395"/>
        <end position="547"/>
    </location>
</feature>
<dbReference type="Gene3D" id="2.60.40.60">
    <property type="entry name" value="Cadherins"/>
    <property type="match status" value="7"/>
</dbReference>
<evidence type="ECO:0000313" key="12">
    <source>
        <dbReference type="EMBL" id="THD27365.1"/>
    </source>
</evidence>
<dbReference type="SUPFAM" id="SSF49313">
    <property type="entry name" value="Cadherin-like"/>
    <property type="match status" value="6"/>
</dbReference>
<dbReference type="PROSITE" id="PS50268">
    <property type="entry name" value="CADHERIN_2"/>
    <property type="match status" value="7"/>
</dbReference>
<keyword evidence="6 9" id="KW-0472">Membrane</keyword>
<keyword evidence="5 9" id="KW-1133">Transmembrane helix</keyword>
<dbReference type="PRINTS" id="PR00205">
    <property type="entry name" value="CADHERIN"/>
</dbReference>
<evidence type="ECO:0000256" key="3">
    <source>
        <dbReference type="ARBA" id="ARBA00022737"/>
    </source>
</evidence>
<sequence>MILKNLGRFSSMLCAWLVTFGFLISDSLGDNVIAAAQYRLRYAITENQPDDLRIGKLDDDLIHTPEVRSTELFNLLHSSNYGALRYRLRDPSSLFVLDEQTSILSTKQSIDLEGLCPRYCRNGATRAQLVQVVSVLYEQRVVALVHVEVTVIDVDDNPPRFPKTIPRPYVLQLKEVIYRVGQQVELPRALDRDVQPDHAEIAYRLESVPDDQTNALEVFHLIARNDSRLMLLLQRDLDYEDVKSYRFYLIAWSPRQGERTRKPFQSGSAADFHDKLEIQVDVMNINDISPVFGKSLYTVELPEDTQVGSTIYKLEATDGDENSTIRYTVEDASDPDTERLFQVQPSGEVKLKDRLNYEKRTKYAFSVRASDGEFFALTRLEFNVLDVNDELPEFVSNPAQLTVQENEPPETYVGQLFITDRDSPEVNGHVFCQEPEHLVNKQPLLFHPQNNPTTEQVLPGVGQIALGAPVSGPEHRVYQRFDLYSRYSFDRETDPHVQLSLLVCTDGQQQKDSISVDQKAVSELPRLTGTLTISLAVADQNDNAPVFERQYYEAELKENSPRGTRVVQVHATDADSEPYAKPRYSLLQNELFTSNFEVEPQTGWIVTYADIDREAQSVYQLLVLAIDGWQSDTHENRNPMVRFSPSKTSSQHTATTRVQIRVLDENDNAPEFRGPRQFAVEENQPANTWIADLQVMDRDEGLNKEVEFVLTSQSLLDGKSENTAKHVESNNSILSHRVLPLRLSSNGSLYTKTKLDRENQSHYCFEVTVRDRAPNNPLSSTDTICVRVLDMNDNAPRFKRIKGSLSGKFHYFFKFLGKVYLCTIHFQTGPANCAYDVFMFSDSGLKDNGTAIDPLEQDINTDVSDVVVPVSVHEGPGYCALIAEAEDADEGRNALLRYDIKSFGKESEISHTVTAFMMDPQSGRMMLARHLSTEEIGTHSITLTVDDSGSPSKQAELVVQLQIEDSPMRGNWLLPENELARTASSNSKGDYMEGHTILIVIVLSGISAFLASVLISAILCMIKPCRGSTRTRDSVRFTKGTGAAQSGKYGPGGTAQNKCPGNYADYNLSLLDMNGYAGGVDPAMESRVSQMTAAQIPGLEQLYLPSDKLIGVDSSFQTCSSIMEDASWPGCSNVSTLLGSQPLDRISPPVPMCEYTITQPLNNSWNNTTQARTNIWTTATIGSSNTPAGYSAHCTNCHDTVTQPNSPLRLGFTTDNNSTVAHPIASMAAPFQMTQFLPPLLSERGERDCAEYDGSDLGKVHPRTCKPNRIVTLGIGASCQEPTPDLAGAPVGEEQRSDSGRGASDEEIGSQTVPNTSYNGNAIKVRSATLRSTQENASHMMSGLVFPSLPRISSASGVGTGPSNTLTTFESPRTTRNSISCDTADTTGSSGGKVAMIRFPKSHVV</sequence>
<dbReference type="GO" id="GO:0005886">
    <property type="term" value="C:plasma membrane"/>
    <property type="evidence" value="ECO:0007669"/>
    <property type="project" value="UniProtKB-SubCell"/>
</dbReference>
<protein>
    <submittedName>
        <fullName evidence="12">Protocadherin gamma-C4</fullName>
    </submittedName>
</protein>
<evidence type="ECO:0000256" key="2">
    <source>
        <dbReference type="ARBA" id="ARBA00022692"/>
    </source>
</evidence>
<dbReference type="Pfam" id="PF00028">
    <property type="entry name" value="Cadherin"/>
    <property type="match status" value="4"/>
</dbReference>
<evidence type="ECO:0000256" key="8">
    <source>
        <dbReference type="SAM" id="MobiDB-lite"/>
    </source>
</evidence>
<feature type="signal peptide" evidence="10">
    <location>
        <begin position="1"/>
        <end position="29"/>
    </location>
</feature>
<feature type="domain" description="Cadherin" evidence="11">
    <location>
        <begin position="548"/>
        <end position="672"/>
    </location>
</feature>
<feature type="domain" description="Cadherin" evidence="11">
    <location>
        <begin position="189"/>
        <end position="292"/>
    </location>
</feature>
<keyword evidence="3" id="KW-0677">Repeat</keyword>
<evidence type="ECO:0000256" key="4">
    <source>
        <dbReference type="ARBA" id="ARBA00022837"/>
    </source>
</evidence>
<comment type="subcellular location">
    <subcellularLocation>
        <location evidence="1">Membrane</location>
    </subcellularLocation>
</comment>
<keyword evidence="13" id="KW-1185">Reference proteome</keyword>
<dbReference type="GO" id="GO:0005509">
    <property type="term" value="F:calcium ion binding"/>
    <property type="evidence" value="ECO:0007669"/>
    <property type="project" value="UniProtKB-UniRule"/>
</dbReference>
<accession>A0A4E0RIQ9</accession>
<evidence type="ECO:0000313" key="13">
    <source>
        <dbReference type="Proteomes" id="UP000230066"/>
    </source>
</evidence>
<feature type="compositionally biased region" description="Polar residues" evidence="8">
    <location>
        <begin position="1309"/>
        <end position="1320"/>
    </location>
</feature>
<keyword evidence="10" id="KW-0732">Signal</keyword>
<dbReference type="EMBL" id="JXXN02000445">
    <property type="protein sequence ID" value="THD27365.1"/>
    <property type="molecule type" value="Genomic_DNA"/>
</dbReference>
<organism evidence="12 13">
    <name type="scientific">Fasciola hepatica</name>
    <name type="common">Liver fluke</name>
    <dbReference type="NCBI Taxonomy" id="6192"/>
    <lineage>
        <taxon>Eukaryota</taxon>
        <taxon>Metazoa</taxon>
        <taxon>Spiralia</taxon>
        <taxon>Lophotrochozoa</taxon>
        <taxon>Platyhelminthes</taxon>
        <taxon>Trematoda</taxon>
        <taxon>Digenea</taxon>
        <taxon>Plagiorchiida</taxon>
        <taxon>Echinostomata</taxon>
        <taxon>Echinostomatoidea</taxon>
        <taxon>Fasciolidae</taxon>
        <taxon>Fasciola</taxon>
    </lineage>
</organism>
<dbReference type="Proteomes" id="UP000230066">
    <property type="component" value="Unassembled WGS sequence"/>
</dbReference>
<feature type="region of interest" description="Disordered" evidence="8">
    <location>
        <begin position="1281"/>
        <end position="1320"/>
    </location>
</feature>
<evidence type="ECO:0000256" key="7">
    <source>
        <dbReference type="PROSITE-ProRule" id="PRU00043"/>
    </source>
</evidence>
<gene>
    <name evidence="12" type="ORF">D915_001917</name>
</gene>
<dbReference type="PANTHER" id="PTHR24026">
    <property type="entry name" value="FAT ATYPICAL CADHERIN-RELATED"/>
    <property type="match status" value="1"/>
</dbReference>
<keyword evidence="2 9" id="KW-0812">Transmembrane</keyword>
<dbReference type="GO" id="GO:0007156">
    <property type="term" value="P:homophilic cell adhesion via plasma membrane adhesion molecules"/>
    <property type="evidence" value="ECO:0007669"/>
    <property type="project" value="InterPro"/>
</dbReference>
<keyword evidence="4 7" id="KW-0106">Calcium</keyword>
<dbReference type="FunFam" id="2.60.40.60:FF:000020">
    <property type="entry name" value="Dachsous cadherin-related 1b"/>
    <property type="match status" value="1"/>
</dbReference>
<feature type="domain" description="Cadherin" evidence="11">
    <location>
        <begin position="672"/>
        <end position="798"/>
    </location>
</feature>
<dbReference type="PANTHER" id="PTHR24026:SF126">
    <property type="entry name" value="PROTOCADHERIN FAT 4"/>
    <property type="match status" value="1"/>
</dbReference>
<dbReference type="CDD" id="cd11304">
    <property type="entry name" value="Cadherin_repeat"/>
    <property type="match status" value="6"/>
</dbReference>
<feature type="region of interest" description="Disordered" evidence="8">
    <location>
        <begin position="1355"/>
        <end position="1377"/>
    </location>
</feature>
<evidence type="ECO:0000256" key="1">
    <source>
        <dbReference type="ARBA" id="ARBA00004370"/>
    </source>
</evidence>
<evidence type="ECO:0000256" key="6">
    <source>
        <dbReference type="ARBA" id="ARBA00023136"/>
    </source>
</evidence>
<feature type="chain" id="PRO_5020034120" evidence="10">
    <location>
        <begin position="30"/>
        <end position="1405"/>
    </location>
</feature>
<evidence type="ECO:0000256" key="5">
    <source>
        <dbReference type="ARBA" id="ARBA00022989"/>
    </source>
</evidence>
<dbReference type="PROSITE" id="PS00232">
    <property type="entry name" value="CADHERIN_1"/>
    <property type="match status" value="2"/>
</dbReference>
<comment type="caution">
    <text evidence="12">The sequence shown here is derived from an EMBL/GenBank/DDBJ whole genome shotgun (WGS) entry which is preliminary data.</text>
</comment>
<evidence type="ECO:0000256" key="9">
    <source>
        <dbReference type="SAM" id="Phobius"/>
    </source>
</evidence>
<dbReference type="SMART" id="SM00112">
    <property type="entry name" value="CA"/>
    <property type="match status" value="7"/>
</dbReference>
<feature type="domain" description="Cadherin" evidence="11">
    <location>
        <begin position="293"/>
        <end position="394"/>
    </location>
</feature>
<feature type="domain" description="Cadherin" evidence="11">
    <location>
        <begin position="885"/>
        <end position="977"/>
    </location>
</feature>
<name>A0A4E0RIQ9_FASHE</name>
<feature type="transmembrane region" description="Helical" evidence="9">
    <location>
        <begin position="997"/>
        <end position="1022"/>
    </location>
</feature>